<evidence type="ECO:0000256" key="5">
    <source>
        <dbReference type="ARBA" id="ARBA00022490"/>
    </source>
</evidence>
<evidence type="ECO:0000256" key="11">
    <source>
        <dbReference type="ARBA" id="ARBA00047836"/>
    </source>
</evidence>
<accession>A0A9W7FF00</accession>
<keyword evidence="7" id="KW-0220">Diaminopimelate biosynthesis</keyword>
<evidence type="ECO:0000256" key="9">
    <source>
        <dbReference type="ARBA" id="ARBA00023239"/>
    </source>
</evidence>
<evidence type="ECO:0000256" key="7">
    <source>
        <dbReference type="ARBA" id="ARBA00022915"/>
    </source>
</evidence>
<comment type="caution">
    <text evidence="16">The sequence shown here is derived from an EMBL/GenBank/DDBJ whole genome shotgun (WGS) entry which is preliminary data.</text>
</comment>
<organism evidence="16 17">
    <name type="scientific">Triparma laevis f. longispina</name>
    <dbReference type="NCBI Taxonomy" id="1714387"/>
    <lineage>
        <taxon>Eukaryota</taxon>
        <taxon>Sar</taxon>
        <taxon>Stramenopiles</taxon>
        <taxon>Ochrophyta</taxon>
        <taxon>Bolidophyceae</taxon>
        <taxon>Parmales</taxon>
        <taxon>Triparmaceae</taxon>
        <taxon>Triparma</taxon>
    </lineage>
</organism>
<feature type="chain" id="PRO_5040753331" description="4-hydroxy-tetrahydrodipicolinate synthase" evidence="15">
    <location>
        <begin position="17"/>
        <end position="331"/>
    </location>
</feature>
<dbReference type="InterPro" id="IPR002220">
    <property type="entry name" value="DapA-like"/>
</dbReference>
<feature type="signal peptide" evidence="15">
    <location>
        <begin position="1"/>
        <end position="16"/>
    </location>
</feature>
<keyword evidence="10" id="KW-0704">Schiff base</keyword>
<evidence type="ECO:0000256" key="6">
    <source>
        <dbReference type="ARBA" id="ARBA00022605"/>
    </source>
</evidence>
<dbReference type="GO" id="GO:0008840">
    <property type="term" value="F:4-hydroxy-tetrahydrodipicolinate synthase activity"/>
    <property type="evidence" value="ECO:0007669"/>
    <property type="project" value="UniProtKB-EC"/>
</dbReference>
<feature type="active site" description="Proton donor/acceptor" evidence="13">
    <location>
        <position position="172"/>
    </location>
</feature>
<evidence type="ECO:0000256" key="12">
    <source>
        <dbReference type="PIRNR" id="PIRNR001365"/>
    </source>
</evidence>
<dbReference type="GO" id="GO:0009089">
    <property type="term" value="P:lysine biosynthetic process via diaminopimelate"/>
    <property type="evidence" value="ECO:0007669"/>
    <property type="project" value="InterPro"/>
</dbReference>
<feature type="binding site" evidence="14">
    <location>
        <position position="243"/>
    </location>
    <ligand>
        <name>pyruvate</name>
        <dbReference type="ChEBI" id="CHEBI:15361"/>
    </ligand>
</feature>
<comment type="function">
    <text evidence="1">Catalyzes the condensation of (S)-aspartate-beta-semialdehyde [(S)-ASA] and pyruvate to 4-hydroxy-tetrahydrodipicolinate (HTPA).</text>
</comment>
<dbReference type="CDD" id="cd00950">
    <property type="entry name" value="DHDPS"/>
    <property type="match status" value="1"/>
</dbReference>
<evidence type="ECO:0000313" key="17">
    <source>
        <dbReference type="Proteomes" id="UP001165122"/>
    </source>
</evidence>
<keyword evidence="5" id="KW-0963">Cytoplasm</keyword>
<dbReference type="PROSITE" id="PS00666">
    <property type="entry name" value="DHDPS_2"/>
    <property type="match status" value="1"/>
</dbReference>
<evidence type="ECO:0000256" key="15">
    <source>
        <dbReference type="SAM" id="SignalP"/>
    </source>
</evidence>
<proteinExistence type="inferred from homology"/>
<keyword evidence="8" id="KW-0457">Lysine biosynthesis</keyword>
<dbReference type="EMBL" id="BRXW01000157">
    <property type="protein sequence ID" value="GMI11034.1"/>
    <property type="molecule type" value="Genomic_DNA"/>
</dbReference>
<evidence type="ECO:0000256" key="10">
    <source>
        <dbReference type="ARBA" id="ARBA00023270"/>
    </source>
</evidence>
<keyword evidence="15" id="KW-0732">Signal</keyword>
<feature type="binding site" evidence="14">
    <location>
        <position position="82"/>
    </location>
    <ligand>
        <name>pyruvate</name>
        <dbReference type="ChEBI" id="CHEBI:15361"/>
    </ligand>
</feature>
<evidence type="ECO:0000256" key="8">
    <source>
        <dbReference type="ARBA" id="ARBA00023154"/>
    </source>
</evidence>
<dbReference type="InterPro" id="IPR013785">
    <property type="entry name" value="Aldolase_TIM"/>
</dbReference>
<dbReference type="SMART" id="SM01130">
    <property type="entry name" value="DHDPS"/>
    <property type="match status" value="1"/>
</dbReference>
<dbReference type="PIRSF" id="PIRSF001365">
    <property type="entry name" value="DHDPS"/>
    <property type="match status" value="1"/>
</dbReference>
<dbReference type="AlphaFoldDB" id="A0A9W7FF00"/>
<comment type="similarity">
    <text evidence="3 12">Belongs to the DapA family.</text>
</comment>
<dbReference type="InterPro" id="IPR020625">
    <property type="entry name" value="Schiff_base-form_aldolases_AS"/>
</dbReference>
<feature type="active site" description="Schiff-base intermediate with substrate" evidence="13">
    <location>
        <position position="201"/>
    </location>
</feature>
<dbReference type="PANTHER" id="PTHR12128">
    <property type="entry name" value="DIHYDRODIPICOLINATE SYNTHASE"/>
    <property type="match status" value="1"/>
</dbReference>
<dbReference type="SUPFAM" id="SSF51569">
    <property type="entry name" value="Aldolase"/>
    <property type="match status" value="1"/>
</dbReference>
<gene>
    <name evidence="16" type="ORF">TrLO_g10682</name>
</gene>
<comment type="pathway">
    <text evidence="2">Amino-acid biosynthesis; L-lysine biosynthesis via DAP pathway; (S)-tetrahydrodipicolinate from L-aspartate: step 3/4.</text>
</comment>
<dbReference type="Gene3D" id="3.20.20.70">
    <property type="entry name" value="Aldolase class I"/>
    <property type="match status" value="1"/>
</dbReference>
<keyword evidence="6" id="KW-0028">Amino-acid biosynthesis</keyword>
<dbReference type="HAMAP" id="MF_00418">
    <property type="entry name" value="DapA"/>
    <property type="match status" value="1"/>
</dbReference>
<name>A0A9W7FF00_9STRA</name>
<evidence type="ECO:0000256" key="1">
    <source>
        <dbReference type="ARBA" id="ARBA00003294"/>
    </source>
</evidence>
<evidence type="ECO:0000256" key="4">
    <source>
        <dbReference type="ARBA" id="ARBA00012086"/>
    </source>
</evidence>
<evidence type="ECO:0000313" key="16">
    <source>
        <dbReference type="EMBL" id="GMI11034.1"/>
    </source>
</evidence>
<comment type="catalytic activity">
    <reaction evidence="11">
        <text>L-aspartate 4-semialdehyde + pyruvate = (2S,4S)-4-hydroxy-2,3,4,5-tetrahydrodipicolinate + H2O + H(+)</text>
        <dbReference type="Rhea" id="RHEA:34171"/>
        <dbReference type="ChEBI" id="CHEBI:15361"/>
        <dbReference type="ChEBI" id="CHEBI:15377"/>
        <dbReference type="ChEBI" id="CHEBI:15378"/>
        <dbReference type="ChEBI" id="CHEBI:67139"/>
        <dbReference type="ChEBI" id="CHEBI:537519"/>
        <dbReference type="EC" id="4.3.3.7"/>
    </reaction>
</comment>
<dbReference type="InterPro" id="IPR005263">
    <property type="entry name" value="DapA"/>
</dbReference>
<evidence type="ECO:0000256" key="13">
    <source>
        <dbReference type="PIRSR" id="PIRSR001365-1"/>
    </source>
</evidence>
<reference evidence="17" key="1">
    <citation type="journal article" date="2023" name="Commun. Biol.">
        <title>Genome analysis of Parmales, the sister group of diatoms, reveals the evolutionary specialization of diatoms from phago-mixotrophs to photoautotrophs.</title>
        <authorList>
            <person name="Ban H."/>
            <person name="Sato S."/>
            <person name="Yoshikawa S."/>
            <person name="Yamada K."/>
            <person name="Nakamura Y."/>
            <person name="Ichinomiya M."/>
            <person name="Sato N."/>
            <person name="Blanc-Mathieu R."/>
            <person name="Endo H."/>
            <person name="Kuwata A."/>
            <person name="Ogata H."/>
        </authorList>
    </citation>
    <scope>NUCLEOTIDE SEQUENCE [LARGE SCALE GENOMIC DNA]</scope>
    <source>
        <strain evidence="17">NIES 3700</strain>
    </source>
</reference>
<evidence type="ECO:0000256" key="2">
    <source>
        <dbReference type="ARBA" id="ARBA00005120"/>
    </source>
</evidence>
<dbReference type="OrthoDB" id="191315at2759"/>
<keyword evidence="9 12" id="KW-0456">Lyase</keyword>
<keyword evidence="17" id="KW-1185">Reference proteome</keyword>
<dbReference type="PANTHER" id="PTHR12128:SF66">
    <property type="entry name" value="4-HYDROXY-2-OXOGLUTARATE ALDOLASE, MITOCHONDRIAL"/>
    <property type="match status" value="1"/>
</dbReference>
<evidence type="ECO:0000256" key="14">
    <source>
        <dbReference type="PIRSR" id="PIRSR001365-2"/>
    </source>
</evidence>
<dbReference type="Proteomes" id="UP001165122">
    <property type="component" value="Unassembled WGS sequence"/>
</dbReference>
<dbReference type="GO" id="GO:0019877">
    <property type="term" value="P:diaminopimelate biosynthetic process"/>
    <property type="evidence" value="ECO:0007669"/>
    <property type="project" value="UniProtKB-KW"/>
</dbReference>
<protein>
    <recommendedName>
        <fullName evidence="4">4-hydroxy-tetrahydrodipicolinate synthase</fullName>
        <ecNumber evidence="4">4.3.3.7</ecNumber>
    </recommendedName>
</protein>
<evidence type="ECO:0000256" key="3">
    <source>
        <dbReference type="ARBA" id="ARBA00007592"/>
    </source>
</evidence>
<sequence>MLNILTTALLLATTYAFTIPRSSLPFLSPSTTTQLSAIQPGSTVALTTPMKDDGSIDTDAYRKLVKWHVEEGTKGLCVLGTTGEASTLTFSERSTILKITEEELKDSDIMFMVGTGTIKTDTCIEYSKQALEFGADCSLIVTPYYVKPTLSGLITHYKKINQAVPTLPIILYNVPSRTGVDMSPEDVGRVREKVGNVVGIKEATGEVGRVEVIKGICGEDFFMWSGDDDTGSEFVLKGGDGVISVTANLAPKRMQNIMQAALNNDKELVDKINQPLIQIHDKLFCQANPIPVKYALWKMEKIEKGIRCPLTGLDEEYWGVVDGALESAGLI</sequence>
<dbReference type="NCBIfam" id="TIGR00674">
    <property type="entry name" value="dapA"/>
    <property type="match status" value="1"/>
</dbReference>
<dbReference type="PRINTS" id="PR00146">
    <property type="entry name" value="DHPICSNTHASE"/>
</dbReference>
<dbReference type="Pfam" id="PF00701">
    <property type="entry name" value="DHDPS"/>
    <property type="match status" value="1"/>
</dbReference>
<dbReference type="EC" id="4.3.3.7" evidence="4"/>